<evidence type="ECO:0000313" key="2">
    <source>
        <dbReference type="EMBL" id="MFD1766683.1"/>
    </source>
</evidence>
<dbReference type="Proteomes" id="UP001597215">
    <property type="component" value="Unassembled WGS sequence"/>
</dbReference>
<accession>A0ABW4MCD4</accession>
<evidence type="ECO:0000313" key="3">
    <source>
        <dbReference type="Proteomes" id="UP001597215"/>
    </source>
</evidence>
<reference evidence="3" key="1">
    <citation type="journal article" date="2019" name="Int. J. Syst. Evol. Microbiol.">
        <title>The Global Catalogue of Microorganisms (GCM) 10K type strain sequencing project: providing services to taxonomists for standard genome sequencing and annotation.</title>
        <authorList>
            <consortium name="The Broad Institute Genomics Platform"/>
            <consortium name="The Broad Institute Genome Sequencing Center for Infectious Disease"/>
            <person name="Wu L."/>
            <person name="Ma J."/>
        </authorList>
    </citation>
    <scope>NUCLEOTIDE SEQUENCE [LARGE SCALE GENOMIC DNA]</scope>
    <source>
        <strain evidence="3">CGMCC 1.12449</strain>
    </source>
</reference>
<organism evidence="2 3">
    <name type="scientific">Sphingorhabdus buctiana</name>
    <dbReference type="NCBI Taxonomy" id="1508805"/>
    <lineage>
        <taxon>Bacteria</taxon>
        <taxon>Pseudomonadati</taxon>
        <taxon>Pseudomonadota</taxon>
        <taxon>Alphaproteobacteria</taxon>
        <taxon>Sphingomonadales</taxon>
        <taxon>Sphingomonadaceae</taxon>
        <taxon>Sphingorhabdus</taxon>
    </lineage>
</organism>
<dbReference type="EMBL" id="JBHUEL010000007">
    <property type="protein sequence ID" value="MFD1766683.1"/>
    <property type="molecule type" value="Genomic_DNA"/>
</dbReference>
<feature type="region of interest" description="Disordered" evidence="1">
    <location>
        <begin position="1"/>
        <end position="20"/>
    </location>
</feature>
<keyword evidence="3" id="KW-1185">Reference proteome</keyword>
<comment type="caution">
    <text evidence="2">The sequence shown here is derived from an EMBL/GenBank/DDBJ whole genome shotgun (WGS) entry which is preliminary data.</text>
</comment>
<dbReference type="RefSeq" id="WP_381513066.1">
    <property type="nucleotide sequence ID" value="NZ_JBHUEL010000007.1"/>
</dbReference>
<proteinExistence type="predicted"/>
<dbReference type="InterPro" id="IPR021857">
    <property type="entry name" value="DUF3467"/>
</dbReference>
<evidence type="ECO:0000256" key="1">
    <source>
        <dbReference type="SAM" id="MobiDB-lite"/>
    </source>
</evidence>
<protein>
    <submittedName>
        <fullName evidence="2">DUF3467 domain-containing protein</fullName>
    </submittedName>
</protein>
<sequence length="131" mass="14261">MDKSDQDSFASPKEPRRPPLAGYANYFEVGHNAFEFLLDAGQIEPQSGTIRFTDRIAITPVNAKLLSELLARSITQFESAHGPIPDLAELQDDAVTLTCPSEFEARALAARRRNASSFAAGSSDAPVSHER</sequence>
<name>A0ABW4MCD4_9SPHN</name>
<gene>
    <name evidence="2" type="ORF">ACFSAG_07490</name>
</gene>
<dbReference type="Pfam" id="PF11950">
    <property type="entry name" value="DUF3467"/>
    <property type="match status" value="1"/>
</dbReference>